<dbReference type="InterPro" id="IPR013783">
    <property type="entry name" value="Ig-like_fold"/>
</dbReference>
<sequence>MSVSGPETQGPVFISEPRPTLEFLNDMGAFLTCTAHGLPEPTISWVMLDGTSVSQLPHIREITQNGSLYFPPFGAENYRHDVHSTSYQCLASNSVGQVLSREVTVQAVVKQHYDVTVRDTYVLTGNTAVLKCEIPTFVKGQVSITSWVQDSSFNIYPAPYSDGKHHMLPSGELLLYSVTASDSHPTYRCRTVHHITGKTVESSTYGRVIVTGESVNFLRYPKSLKPVDLLTYFSPLIFPVLCETQILKMHFVAQLFTATFRLG</sequence>
<proteinExistence type="predicted"/>
<keyword evidence="2" id="KW-1015">Disulfide bond</keyword>
<accession>A0AAN8PTY3</accession>
<dbReference type="Gene3D" id="2.60.40.10">
    <property type="entry name" value="Immunoglobulins"/>
    <property type="match status" value="2"/>
</dbReference>
<organism evidence="4 5">
    <name type="scientific">Polyplax serrata</name>
    <name type="common">Common mouse louse</name>
    <dbReference type="NCBI Taxonomy" id="468196"/>
    <lineage>
        <taxon>Eukaryota</taxon>
        <taxon>Metazoa</taxon>
        <taxon>Ecdysozoa</taxon>
        <taxon>Arthropoda</taxon>
        <taxon>Hexapoda</taxon>
        <taxon>Insecta</taxon>
        <taxon>Pterygota</taxon>
        <taxon>Neoptera</taxon>
        <taxon>Paraneoptera</taxon>
        <taxon>Psocodea</taxon>
        <taxon>Troctomorpha</taxon>
        <taxon>Phthiraptera</taxon>
        <taxon>Anoplura</taxon>
        <taxon>Polyplacidae</taxon>
        <taxon>Polyplax</taxon>
    </lineage>
</organism>
<reference evidence="4 5" key="1">
    <citation type="submission" date="2023-10" db="EMBL/GenBank/DDBJ databases">
        <title>Genomes of two closely related lineages of the louse Polyplax serrata with different host specificities.</title>
        <authorList>
            <person name="Martinu J."/>
            <person name="Tarabai H."/>
            <person name="Stefka J."/>
            <person name="Hypsa V."/>
        </authorList>
    </citation>
    <scope>NUCLEOTIDE SEQUENCE [LARGE SCALE GENOMIC DNA]</scope>
    <source>
        <strain evidence="4">HR10_N</strain>
    </source>
</reference>
<protein>
    <recommendedName>
        <fullName evidence="3">Ig-like domain-containing protein</fullName>
    </recommendedName>
</protein>
<evidence type="ECO:0000256" key="2">
    <source>
        <dbReference type="ARBA" id="ARBA00023157"/>
    </source>
</evidence>
<dbReference type="SUPFAM" id="SSF48726">
    <property type="entry name" value="Immunoglobulin"/>
    <property type="match status" value="2"/>
</dbReference>
<keyword evidence="1" id="KW-0677">Repeat</keyword>
<dbReference type="SMART" id="SM00409">
    <property type="entry name" value="IG"/>
    <property type="match status" value="2"/>
</dbReference>
<dbReference type="PANTHER" id="PTHR44170">
    <property type="entry name" value="PROTEIN SIDEKICK"/>
    <property type="match status" value="1"/>
</dbReference>
<name>A0AAN8PTY3_POLSC</name>
<dbReference type="AlphaFoldDB" id="A0AAN8PTY3"/>
<gene>
    <name evidence="4" type="ORF">RUM43_011830</name>
</gene>
<dbReference type="EMBL" id="JAWJWE010000005">
    <property type="protein sequence ID" value="KAK6634429.1"/>
    <property type="molecule type" value="Genomic_DNA"/>
</dbReference>
<feature type="domain" description="Ig-like" evidence="3">
    <location>
        <begin position="106"/>
        <end position="201"/>
    </location>
</feature>
<evidence type="ECO:0000259" key="3">
    <source>
        <dbReference type="PROSITE" id="PS50835"/>
    </source>
</evidence>
<comment type="caution">
    <text evidence="4">The sequence shown here is derived from an EMBL/GenBank/DDBJ whole genome shotgun (WGS) entry which is preliminary data.</text>
</comment>
<dbReference type="Pfam" id="PF13927">
    <property type="entry name" value="Ig_3"/>
    <property type="match status" value="1"/>
</dbReference>
<dbReference type="PROSITE" id="PS50835">
    <property type="entry name" value="IG_LIKE"/>
    <property type="match status" value="2"/>
</dbReference>
<evidence type="ECO:0000313" key="4">
    <source>
        <dbReference type="EMBL" id="KAK6634429.1"/>
    </source>
</evidence>
<dbReference type="InterPro" id="IPR007110">
    <property type="entry name" value="Ig-like_dom"/>
</dbReference>
<feature type="domain" description="Ig-like" evidence="3">
    <location>
        <begin position="11"/>
        <end position="104"/>
    </location>
</feature>
<dbReference type="PANTHER" id="PTHR44170:SF56">
    <property type="entry name" value="FIBRONECTIN TYPE-III DOMAIN-CONTAINING PROTEIN"/>
    <property type="match status" value="1"/>
</dbReference>
<dbReference type="InterPro" id="IPR003599">
    <property type="entry name" value="Ig_sub"/>
</dbReference>
<evidence type="ECO:0000256" key="1">
    <source>
        <dbReference type="ARBA" id="ARBA00022737"/>
    </source>
</evidence>
<evidence type="ECO:0000313" key="5">
    <source>
        <dbReference type="Proteomes" id="UP001372834"/>
    </source>
</evidence>
<dbReference type="GO" id="GO:0098609">
    <property type="term" value="P:cell-cell adhesion"/>
    <property type="evidence" value="ECO:0007669"/>
    <property type="project" value="TreeGrafter"/>
</dbReference>
<dbReference type="InterPro" id="IPR036179">
    <property type="entry name" value="Ig-like_dom_sf"/>
</dbReference>
<dbReference type="Proteomes" id="UP001372834">
    <property type="component" value="Unassembled WGS sequence"/>
</dbReference>